<feature type="region of interest" description="Disordered" evidence="1">
    <location>
        <begin position="55"/>
        <end position="89"/>
    </location>
</feature>
<reference evidence="2 3" key="1">
    <citation type="journal article" date="2003" name="Genome Res.">
        <title>Comparative complete genome sequence analysis of the amino acid replacements responsible for the thermostability of Corynebacterium efficiens.</title>
        <authorList>
            <person name="Nishio Y."/>
            <person name="Nakamura Y."/>
            <person name="Kawarabayasi Y."/>
            <person name="Usuda Y."/>
            <person name="Kimura E."/>
            <person name="Sugimoto S."/>
            <person name="Matsui K."/>
            <person name="Yamagishi A."/>
            <person name="Kikuchi H."/>
            <person name="Ikeo K."/>
            <person name="Gojobori T."/>
        </authorList>
    </citation>
    <scope>NUCLEOTIDE SEQUENCE [LARGE SCALE GENOMIC DNA]</scope>
    <source>
        <strain evidence="3">DSM 44549 / YS-314 / AJ 12310 / JCM 11189 / NBRC 100395</strain>
    </source>
</reference>
<organism evidence="2 3">
    <name type="scientific">Corynebacterium efficiens (strain DSM 44549 / YS-314 / AJ 12310 / JCM 11189 / NBRC 100395)</name>
    <dbReference type="NCBI Taxonomy" id="196164"/>
    <lineage>
        <taxon>Bacteria</taxon>
        <taxon>Bacillati</taxon>
        <taxon>Actinomycetota</taxon>
        <taxon>Actinomycetes</taxon>
        <taxon>Mycobacteriales</taxon>
        <taxon>Corynebacteriaceae</taxon>
        <taxon>Corynebacterium</taxon>
    </lineage>
</organism>
<name>Q8FRF8_COREF</name>
<evidence type="ECO:0000313" key="3">
    <source>
        <dbReference type="Proteomes" id="UP000001409"/>
    </source>
</evidence>
<sequence>MHGGSCGDLVWWVGISGWSCSGGQPQGGEGRGDKGGECNNPDDCFKPHRECEDVGGDGGGDLLDGGEIHEGDSFRGRRGRGVGKLPRWV</sequence>
<feature type="compositionally biased region" description="Basic and acidic residues" evidence="1">
    <location>
        <begin position="66"/>
        <end position="75"/>
    </location>
</feature>
<dbReference type="EMBL" id="BA000035">
    <property type="protein sequence ID" value="BAC17613.1"/>
    <property type="molecule type" value="Genomic_DNA"/>
</dbReference>
<protein>
    <submittedName>
        <fullName evidence="2">Uncharacterized protein</fullName>
    </submittedName>
</protein>
<evidence type="ECO:0000313" key="2">
    <source>
        <dbReference type="EMBL" id="BAC17613.1"/>
    </source>
</evidence>
<dbReference type="HOGENOM" id="CLU_2449591_0_0_11"/>
<dbReference type="AlphaFoldDB" id="Q8FRF8"/>
<dbReference type="KEGG" id="cef:CE0803"/>
<keyword evidence="3" id="KW-1185">Reference proteome</keyword>
<proteinExistence type="predicted"/>
<accession>Q8FRF8</accession>
<dbReference type="Proteomes" id="UP000001409">
    <property type="component" value="Chromosome"/>
</dbReference>
<evidence type="ECO:0000256" key="1">
    <source>
        <dbReference type="SAM" id="MobiDB-lite"/>
    </source>
</evidence>